<dbReference type="EMBL" id="JBHSBB010000014">
    <property type="protein sequence ID" value="MFC4034187.1"/>
    <property type="molecule type" value="Genomic_DNA"/>
</dbReference>
<dbReference type="Pfam" id="PF17728">
    <property type="entry name" value="BsuBI_PstI_RE_N"/>
    <property type="match status" value="1"/>
</dbReference>
<accession>A0ABV8HT95</accession>
<comment type="caution">
    <text evidence="3">The sequence shown here is derived from an EMBL/GenBank/DDBJ whole genome shotgun (WGS) entry which is preliminary data.</text>
</comment>
<feature type="region of interest" description="Disordered" evidence="1">
    <location>
        <begin position="115"/>
        <end position="141"/>
    </location>
</feature>
<proteinExistence type="predicted"/>
<feature type="compositionally biased region" description="Polar residues" evidence="1">
    <location>
        <begin position="122"/>
        <end position="132"/>
    </location>
</feature>
<feature type="domain" description="BsuBI/PstI restriction endonuclease HTH" evidence="2">
    <location>
        <begin position="140"/>
        <end position="270"/>
    </location>
</feature>
<dbReference type="Gene3D" id="1.10.10.1820">
    <property type="entry name" value="BsuBI/PstI restriction endonuclease-like"/>
    <property type="match status" value="1"/>
</dbReference>
<evidence type="ECO:0000313" key="3">
    <source>
        <dbReference type="EMBL" id="MFC4034187.1"/>
    </source>
</evidence>
<organism evidence="3 4">
    <name type="scientific">Streptomyces polygonati</name>
    <dbReference type="NCBI Taxonomy" id="1617087"/>
    <lineage>
        <taxon>Bacteria</taxon>
        <taxon>Bacillati</taxon>
        <taxon>Actinomycetota</taxon>
        <taxon>Actinomycetes</taxon>
        <taxon>Kitasatosporales</taxon>
        <taxon>Streptomycetaceae</taxon>
        <taxon>Streptomyces</taxon>
    </lineage>
</organism>
<name>A0ABV8HT95_9ACTN</name>
<dbReference type="Proteomes" id="UP001595765">
    <property type="component" value="Unassembled WGS sequence"/>
</dbReference>
<sequence length="271" mass="30582">MGRRPKPLNPNDPLHAFAIELIGLRDAAGPAGRIKATCDQVGVTRTTYYAWLAGKQLPGRDVLELTVRAWGGDPAYWLACRRKAETALAEAALQRLQQARMRQAVQDARAYEVSRRALPPQAGQSSEPSIPSSGDRARRRRVDEARRALSLLGFDAERSNERSALVLLALLELGPEAEWQEAERPILRTVQIMQWLRDAYGKDYKPNTRETIRRFTLHQFVEAGLVVQNPDQPDRPVNSPKWCFQVSQRAHALLCSHGTSEFVHRAQAYRQ</sequence>
<protein>
    <recommendedName>
        <fullName evidence="2">BsuBI/PstI restriction endonuclease HTH domain-containing protein</fullName>
    </recommendedName>
</protein>
<evidence type="ECO:0000259" key="2">
    <source>
        <dbReference type="Pfam" id="PF17728"/>
    </source>
</evidence>
<evidence type="ECO:0000313" key="4">
    <source>
        <dbReference type="Proteomes" id="UP001595765"/>
    </source>
</evidence>
<keyword evidence="4" id="KW-1185">Reference proteome</keyword>
<dbReference type="InterPro" id="IPR041454">
    <property type="entry name" value="BsuBI/PstI_N"/>
</dbReference>
<dbReference type="RefSeq" id="WP_386431894.1">
    <property type="nucleotide sequence ID" value="NZ_JBHSBB010000014.1"/>
</dbReference>
<gene>
    <name evidence="3" type="ORF">ACFO3J_22310</name>
</gene>
<evidence type="ECO:0000256" key="1">
    <source>
        <dbReference type="SAM" id="MobiDB-lite"/>
    </source>
</evidence>
<dbReference type="InterPro" id="IPR041962">
    <property type="entry name" value="BsuBI/PstI_N_sf"/>
</dbReference>
<reference evidence="4" key="1">
    <citation type="journal article" date="2019" name="Int. J. Syst. Evol. Microbiol.">
        <title>The Global Catalogue of Microorganisms (GCM) 10K type strain sequencing project: providing services to taxonomists for standard genome sequencing and annotation.</title>
        <authorList>
            <consortium name="The Broad Institute Genomics Platform"/>
            <consortium name="The Broad Institute Genome Sequencing Center for Infectious Disease"/>
            <person name="Wu L."/>
            <person name="Ma J."/>
        </authorList>
    </citation>
    <scope>NUCLEOTIDE SEQUENCE [LARGE SCALE GENOMIC DNA]</scope>
    <source>
        <strain evidence="4">CGMCC 4.7237</strain>
    </source>
</reference>